<dbReference type="InterPro" id="IPR036286">
    <property type="entry name" value="LexA/Signal_pep-like_sf"/>
</dbReference>
<dbReference type="RefSeq" id="WP_101827022.1">
    <property type="nucleotide sequence ID" value="NZ_PJZH01000054.1"/>
</dbReference>
<reference evidence="2 3" key="1">
    <citation type="submission" date="2017-12" db="EMBL/GenBank/DDBJ databases">
        <title>Characterization of six clinical isolates of Enterochimera gen. nov., a novel genus of the Yersiniaciae family and the three species Enterochimera arupensis sp. nov., Enterochimera coloradensis sp. nov, and Enterochimera californica sp. nov.</title>
        <authorList>
            <person name="Rossi A."/>
            <person name="Fisher M."/>
        </authorList>
    </citation>
    <scope>NUCLEOTIDE SEQUENCE [LARGE SCALE GENOMIC DNA]</scope>
    <source>
        <strain evidence="3">2016-Iso4</strain>
    </source>
</reference>
<proteinExistence type="predicted"/>
<evidence type="ECO:0000259" key="1">
    <source>
        <dbReference type="Pfam" id="PF00717"/>
    </source>
</evidence>
<comment type="caution">
    <text evidence="2">The sequence shown here is derived from an EMBL/GenBank/DDBJ whole genome shotgun (WGS) entry which is preliminary data.</text>
</comment>
<protein>
    <submittedName>
        <fullName evidence="2">Peptidase</fullName>
    </submittedName>
</protein>
<feature type="domain" description="Peptidase S24/S26A/S26B/S26C" evidence="1">
    <location>
        <begin position="4"/>
        <end position="107"/>
    </location>
</feature>
<gene>
    <name evidence="2" type="ORF">CYR32_20990</name>
</gene>
<dbReference type="EMBL" id="PJZH01000054">
    <property type="protein sequence ID" value="PLR29276.1"/>
    <property type="molecule type" value="Genomic_DNA"/>
</dbReference>
<name>A0A2N5DST4_9GAMM</name>
<dbReference type="Gene3D" id="2.10.109.10">
    <property type="entry name" value="Umud Fragment, subunit A"/>
    <property type="match status" value="1"/>
</dbReference>
<dbReference type="AlphaFoldDB" id="A0A2N5DST4"/>
<dbReference type="InterPro" id="IPR015927">
    <property type="entry name" value="Peptidase_S24_S26A/B/C"/>
</dbReference>
<sequence>MAFQSPATNYAEKRIDFTNLVSLSPTSTYVWECTSDYPEHGILKGSLLAVDRSLKPKHDNLVIANVDNELVICKLLLTPVPSVQVLSNQSSIIPLNESAELPIWGVIAYVLTDLAGQGFSQVTSVSQDLSNE</sequence>
<dbReference type="Pfam" id="PF00717">
    <property type="entry name" value="Peptidase_S24"/>
    <property type="match status" value="1"/>
</dbReference>
<evidence type="ECO:0000313" key="3">
    <source>
        <dbReference type="Proteomes" id="UP000234503"/>
    </source>
</evidence>
<dbReference type="Proteomes" id="UP000234503">
    <property type="component" value="Unassembled WGS sequence"/>
</dbReference>
<keyword evidence="3" id="KW-1185">Reference proteome</keyword>
<organism evidence="2 3">
    <name type="scientific">Chimaeribacter coloradensis</name>
    <dbReference type="NCBI Taxonomy" id="2060068"/>
    <lineage>
        <taxon>Bacteria</taxon>
        <taxon>Pseudomonadati</taxon>
        <taxon>Pseudomonadota</taxon>
        <taxon>Gammaproteobacteria</taxon>
        <taxon>Enterobacterales</taxon>
        <taxon>Yersiniaceae</taxon>
        <taxon>Chimaeribacter</taxon>
    </lineage>
</organism>
<evidence type="ECO:0000313" key="2">
    <source>
        <dbReference type="EMBL" id="PLR29276.1"/>
    </source>
</evidence>
<dbReference type="CDD" id="cd06529">
    <property type="entry name" value="S24_LexA-like"/>
    <property type="match status" value="1"/>
</dbReference>
<dbReference type="SUPFAM" id="SSF51306">
    <property type="entry name" value="LexA/Signal peptidase"/>
    <property type="match status" value="1"/>
</dbReference>
<dbReference type="InterPro" id="IPR039418">
    <property type="entry name" value="LexA-like"/>
</dbReference>
<accession>A0A2N5DST4</accession>
<dbReference type="OrthoDB" id="6505225at2"/>